<keyword evidence="2 5" id="KW-0812">Transmembrane</keyword>
<dbReference type="EMBL" id="DOYJ01000237">
    <property type="protein sequence ID" value="HCB76213.1"/>
    <property type="molecule type" value="Genomic_DNA"/>
</dbReference>
<dbReference type="Pfam" id="PF01988">
    <property type="entry name" value="VIT1"/>
    <property type="match status" value="1"/>
</dbReference>
<feature type="non-terminal residue" evidence="6">
    <location>
        <position position="1"/>
    </location>
</feature>
<dbReference type="AlphaFoldDB" id="A0A3D0WEL7"/>
<dbReference type="InterPro" id="IPR008217">
    <property type="entry name" value="Ccc1_fam"/>
</dbReference>
<keyword evidence="4 5" id="KW-0472">Membrane</keyword>
<comment type="subcellular location">
    <subcellularLocation>
        <location evidence="1">Endomembrane system</location>
        <topology evidence="1">Multi-pass membrane protein</topology>
    </subcellularLocation>
</comment>
<feature type="transmembrane region" description="Helical" evidence="5">
    <location>
        <begin position="40"/>
        <end position="58"/>
    </location>
</feature>
<feature type="transmembrane region" description="Helical" evidence="5">
    <location>
        <begin position="70"/>
        <end position="89"/>
    </location>
</feature>
<reference evidence="6 7" key="1">
    <citation type="journal article" date="2018" name="Nat. Biotechnol.">
        <title>A standardized bacterial taxonomy based on genome phylogeny substantially revises the tree of life.</title>
        <authorList>
            <person name="Parks D.H."/>
            <person name="Chuvochina M."/>
            <person name="Waite D.W."/>
            <person name="Rinke C."/>
            <person name="Skarshewski A."/>
            <person name="Chaumeil P.A."/>
            <person name="Hugenholtz P."/>
        </authorList>
    </citation>
    <scope>NUCLEOTIDE SEQUENCE [LARGE SCALE GENOMIC DNA]</scope>
    <source>
        <strain evidence="6">UBA9015</strain>
    </source>
</reference>
<keyword evidence="3 5" id="KW-1133">Transmembrane helix</keyword>
<evidence type="ECO:0008006" key="8">
    <source>
        <dbReference type="Google" id="ProtNLM"/>
    </source>
</evidence>
<dbReference type="PANTHER" id="PTHR31851">
    <property type="entry name" value="FE(2+)/MN(2+) TRANSPORTER PCL1"/>
    <property type="match status" value="1"/>
</dbReference>
<organism evidence="6 7">
    <name type="scientific">Sphingomonas bacterium</name>
    <dbReference type="NCBI Taxonomy" id="1895847"/>
    <lineage>
        <taxon>Bacteria</taxon>
        <taxon>Pseudomonadati</taxon>
        <taxon>Pseudomonadota</taxon>
        <taxon>Alphaproteobacteria</taxon>
        <taxon>Sphingomonadales</taxon>
        <taxon>Sphingomonadaceae</taxon>
        <taxon>Sphingomonas</taxon>
    </lineage>
</organism>
<dbReference type="Proteomes" id="UP000262699">
    <property type="component" value="Unassembled WGS sequence"/>
</dbReference>
<evidence type="ECO:0000256" key="4">
    <source>
        <dbReference type="ARBA" id="ARBA00023136"/>
    </source>
</evidence>
<feature type="transmembrane region" description="Helical" evidence="5">
    <location>
        <begin position="12"/>
        <end position="34"/>
    </location>
</feature>
<dbReference type="GO" id="GO:0012505">
    <property type="term" value="C:endomembrane system"/>
    <property type="evidence" value="ECO:0007669"/>
    <property type="project" value="UniProtKB-SubCell"/>
</dbReference>
<evidence type="ECO:0000256" key="2">
    <source>
        <dbReference type="ARBA" id="ARBA00022692"/>
    </source>
</evidence>
<sequence length="96" mass="9057">GLADEGGANPVLAALASAAAFATGAIVPVAVAAIVPRETAVAAVFVAAVLMLAILGAIGARAGGSPVVRAVLRVTILGCAAMALTGLLGRVSGVLI</sequence>
<comment type="caution">
    <text evidence="6">The sequence shown here is derived from an EMBL/GenBank/DDBJ whole genome shotgun (WGS) entry which is preliminary data.</text>
</comment>
<evidence type="ECO:0000313" key="7">
    <source>
        <dbReference type="Proteomes" id="UP000262699"/>
    </source>
</evidence>
<evidence type="ECO:0000256" key="5">
    <source>
        <dbReference type="SAM" id="Phobius"/>
    </source>
</evidence>
<accession>A0A3D0WEL7</accession>
<protein>
    <recommendedName>
        <fullName evidence="8">VIT family protein</fullName>
    </recommendedName>
</protein>
<evidence type="ECO:0000256" key="1">
    <source>
        <dbReference type="ARBA" id="ARBA00004127"/>
    </source>
</evidence>
<dbReference type="GO" id="GO:0030026">
    <property type="term" value="P:intracellular manganese ion homeostasis"/>
    <property type="evidence" value="ECO:0007669"/>
    <property type="project" value="InterPro"/>
</dbReference>
<dbReference type="GO" id="GO:0005384">
    <property type="term" value="F:manganese ion transmembrane transporter activity"/>
    <property type="evidence" value="ECO:0007669"/>
    <property type="project" value="InterPro"/>
</dbReference>
<gene>
    <name evidence="6" type="ORF">DEP91_08565</name>
</gene>
<evidence type="ECO:0000313" key="6">
    <source>
        <dbReference type="EMBL" id="HCB76213.1"/>
    </source>
</evidence>
<proteinExistence type="predicted"/>
<evidence type="ECO:0000256" key="3">
    <source>
        <dbReference type="ARBA" id="ARBA00022989"/>
    </source>
</evidence>
<name>A0A3D0WEL7_9SPHN</name>